<dbReference type="GO" id="GO:0005829">
    <property type="term" value="C:cytosol"/>
    <property type="evidence" value="ECO:0007669"/>
    <property type="project" value="TreeGrafter"/>
</dbReference>
<feature type="site" description="Contributes to redox potential value" evidence="9">
    <location>
        <position position="32"/>
    </location>
</feature>
<evidence type="ECO:0000256" key="6">
    <source>
        <dbReference type="ARBA" id="ARBA00023284"/>
    </source>
</evidence>
<dbReference type="PROSITE" id="PS51352">
    <property type="entry name" value="THIOREDOXIN_2"/>
    <property type="match status" value="1"/>
</dbReference>
<evidence type="ECO:0000256" key="9">
    <source>
        <dbReference type="PIRSR" id="PIRSR000077-1"/>
    </source>
</evidence>
<evidence type="ECO:0000313" key="13">
    <source>
        <dbReference type="Proteomes" id="UP000245202"/>
    </source>
</evidence>
<evidence type="ECO:0000256" key="5">
    <source>
        <dbReference type="ARBA" id="ARBA00023157"/>
    </source>
</evidence>
<evidence type="ECO:0000256" key="1">
    <source>
        <dbReference type="ARBA" id="ARBA00008987"/>
    </source>
</evidence>
<feature type="domain" description="Thioredoxin" evidence="11">
    <location>
        <begin position="1"/>
        <end position="102"/>
    </location>
</feature>
<dbReference type="CDD" id="cd02947">
    <property type="entry name" value="TRX_family"/>
    <property type="match status" value="1"/>
</dbReference>
<evidence type="ECO:0000256" key="2">
    <source>
        <dbReference type="ARBA" id="ARBA00020570"/>
    </source>
</evidence>
<dbReference type="InterPro" id="IPR017937">
    <property type="entry name" value="Thioredoxin_CS"/>
</dbReference>
<dbReference type="PROSITE" id="PS00194">
    <property type="entry name" value="THIOREDOXIN_1"/>
    <property type="match status" value="1"/>
</dbReference>
<dbReference type="AlphaFoldDB" id="A0A2R5ER76"/>
<dbReference type="RefSeq" id="WP_087568641.1">
    <property type="nucleotide sequence ID" value="NZ_BDQX01000098.1"/>
</dbReference>
<dbReference type="NCBIfam" id="TIGR01068">
    <property type="entry name" value="thioredoxin"/>
    <property type="match status" value="1"/>
</dbReference>
<keyword evidence="3" id="KW-0813">Transport</keyword>
<dbReference type="PRINTS" id="PR00421">
    <property type="entry name" value="THIOREDOXIN"/>
</dbReference>
<dbReference type="GO" id="GO:0045454">
    <property type="term" value="P:cell redox homeostasis"/>
    <property type="evidence" value="ECO:0007669"/>
    <property type="project" value="TreeGrafter"/>
</dbReference>
<sequence length="102" mass="11573">MAILDATESDFDEVIQSEKTVLVDFWAVWCPPCKRLSPILKELDEELEDFNVAKVNVDEHPELASRFGVMSMPTLIVFQDGQPVKKAVGFRHKEALTELIAR</sequence>
<evidence type="ECO:0000256" key="7">
    <source>
        <dbReference type="NCBIfam" id="TIGR01068"/>
    </source>
</evidence>
<dbReference type="InterPro" id="IPR005746">
    <property type="entry name" value="Thioredoxin"/>
</dbReference>
<proteinExistence type="inferred from homology"/>
<dbReference type="InterPro" id="IPR036249">
    <property type="entry name" value="Thioredoxin-like_sf"/>
</dbReference>
<dbReference type="Proteomes" id="UP000245202">
    <property type="component" value="Unassembled WGS sequence"/>
</dbReference>
<evidence type="ECO:0000256" key="4">
    <source>
        <dbReference type="ARBA" id="ARBA00022982"/>
    </source>
</evidence>
<dbReference type="EMBL" id="BDQX01000098">
    <property type="protein sequence ID" value="GBG07538.1"/>
    <property type="molecule type" value="Genomic_DNA"/>
</dbReference>
<dbReference type="PANTHER" id="PTHR45663">
    <property type="entry name" value="GEO12009P1"/>
    <property type="match status" value="1"/>
</dbReference>
<keyword evidence="6 10" id="KW-0676">Redox-active center</keyword>
<evidence type="ECO:0000313" key="12">
    <source>
        <dbReference type="EMBL" id="GBG07538.1"/>
    </source>
</evidence>
<dbReference type="PIRSF" id="PIRSF000077">
    <property type="entry name" value="Thioredoxin"/>
    <property type="match status" value="1"/>
</dbReference>
<accession>A0A2R5ER76</accession>
<evidence type="ECO:0000259" key="11">
    <source>
        <dbReference type="PROSITE" id="PS51352"/>
    </source>
</evidence>
<name>A0A2R5ER76_9BACL</name>
<keyword evidence="5 10" id="KW-1015">Disulfide bond</keyword>
<dbReference type="Gene3D" id="3.40.30.10">
    <property type="entry name" value="Glutaredoxin"/>
    <property type="match status" value="1"/>
</dbReference>
<comment type="similarity">
    <text evidence="1 8">Belongs to the thioredoxin family.</text>
</comment>
<feature type="site" description="Deprotonates C-terminal active site Cys" evidence="9">
    <location>
        <position position="24"/>
    </location>
</feature>
<protein>
    <recommendedName>
        <fullName evidence="2 7">Thioredoxin</fullName>
    </recommendedName>
</protein>
<comment type="caution">
    <text evidence="12">The sequence shown here is derived from an EMBL/GenBank/DDBJ whole genome shotgun (WGS) entry which is preliminary data.</text>
</comment>
<feature type="active site" description="Nucleophile" evidence="9">
    <location>
        <position position="33"/>
    </location>
</feature>
<dbReference type="SUPFAM" id="SSF52833">
    <property type="entry name" value="Thioredoxin-like"/>
    <property type="match status" value="1"/>
</dbReference>
<dbReference type="GO" id="GO:0015035">
    <property type="term" value="F:protein-disulfide reductase activity"/>
    <property type="evidence" value="ECO:0007669"/>
    <property type="project" value="UniProtKB-UniRule"/>
</dbReference>
<evidence type="ECO:0000256" key="3">
    <source>
        <dbReference type="ARBA" id="ARBA00022448"/>
    </source>
</evidence>
<evidence type="ECO:0000256" key="10">
    <source>
        <dbReference type="PIRSR" id="PIRSR000077-4"/>
    </source>
</evidence>
<feature type="active site" description="Nucleophile" evidence="9">
    <location>
        <position position="30"/>
    </location>
</feature>
<dbReference type="InterPro" id="IPR013766">
    <property type="entry name" value="Thioredoxin_domain"/>
</dbReference>
<keyword evidence="13" id="KW-1185">Reference proteome</keyword>
<dbReference type="Pfam" id="PF00085">
    <property type="entry name" value="Thioredoxin"/>
    <property type="match status" value="1"/>
</dbReference>
<gene>
    <name evidence="12" type="ORF">PAT3040_02091</name>
</gene>
<evidence type="ECO:0000256" key="8">
    <source>
        <dbReference type="PIRNR" id="PIRNR000077"/>
    </source>
</evidence>
<dbReference type="PANTHER" id="PTHR45663:SF11">
    <property type="entry name" value="GEO12009P1"/>
    <property type="match status" value="1"/>
</dbReference>
<feature type="site" description="Contributes to redox potential value" evidence="9">
    <location>
        <position position="31"/>
    </location>
</feature>
<dbReference type="FunFam" id="3.40.30.10:FF:000001">
    <property type="entry name" value="Thioredoxin"/>
    <property type="match status" value="1"/>
</dbReference>
<reference evidence="12 13" key="1">
    <citation type="submission" date="2017-08" db="EMBL/GenBank/DDBJ databases">
        <title>Substantial Increase in Enzyme Production by Combined Drug-Resistance Mutations in Paenibacillus agaridevorans.</title>
        <authorList>
            <person name="Tanaka Y."/>
            <person name="Funane K."/>
            <person name="Hosaka T."/>
            <person name="Shiwa Y."/>
            <person name="Fujita N."/>
            <person name="Miyazaki T."/>
            <person name="Yoshikawa H."/>
            <person name="Murakami K."/>
            <person name="Kasahara K."/>
            <person name="Inaoka T."/>
            <person name="Hiraga Y."/>
            <person name="Ochi K."/>
        </authorList>
    </citation>
    <scope>NUCLEOTIDE SEQUENCE [LARGE SCALE GENOMIC DNA]</scope>
    <source>
        <strain evidence="12 13">T-3040</strain>
    </source>
</reference>
<organism evidence="12 13">
    <name type="scientific">Paenibacillus agaridevorans</name>
    <dbReference type="NCBI Taxonomy" id="171404"/>
    <lineage>
        <taxon>Bacteria</taxon>
        <taxon>Bacillati</taxon>
        <taxon>Bacillota</taxon>
        <taxon>Bacilli</taxon>
        <taxon>Bacillales</taxon>
        <taxon>Paenibacillaceae</taxon>
        <taxon>Paenibacillus</taxon>
    </lineage>
</organism>
<feature type="disulfide bond" description="Redox-active" evidence="10">
    <location>
        <begin position="30"/>
        <end position="33"/>
    </location>
</feature>
<keyword evidence="4" id="KW-0249">Electron transport</keyword>